<dbReference type="CDD" id="cd07340">
    <property type="entry name" value="M48B_Htpx_like"/>
    <property type="match status" value="1"/>
</dbReference>
<evidence type="ECO:0000256" key="7">
    <source>
        <dbReference type="ARBA" id="ARBA00022833"/>
    </source>
</evidence>
<evidence type="ECO:0000256" key="4">
    <source>
        <dbReference type="ARBA" id="ARBA00022692"/>
    </source>
</evidence>
<evidence type="ECO:0000256" key="9">
    <source>
        <dbReference type="ARBA" id="ARBA00023049"/>
    </source>
</evidence>
<dbReference type="GO" id="GO:0046872">
    <property type="term" value="F:metal ion binding"/>
    <property type="evidence" value="ECO:0007669"/>
    <property type="project" value="UniProtKB-KW"/>
</dbReference>
<feature type="transmembrane region" description="Helical" evidence="11">
    <location>
        <begin position="17"/>
        <end position="43"/>
    </location>
</feature>
<evidence type="ECO:0000313" key="13">
    <source>
        <dbReference type="EMBL" id="SCW79477.1"/>
    </source>
</evidence>
<reference evidence="13 14" key="1">
    <citation type="submission" date="2016-10" db="EMBL/GenBank/DDBJ databases">
        <authorList>
            <person name="Varghese N."/>
            <person name="Submissions S."/>
        </authorList>
    </citation>
    <scope>NUCLEOTIDE SEQUENCE [LARGE SCALE GENOMIC DNA]</scope>
    <source>
        <strain evidence="13 14">DSM 17833</strain>
    </source>
</reference>
<accession>A0AB37ZBZ7</accession>
<evidence type="ECO:0000256" key="6">
    <source>
        <dbReference type="ARBA" id="ARBA00022801"/>
    </source>
</evidence>
<keyword evidence="5" id="KW-0479">Metal-binding</keyword>
<protein>
    <submittedName>
        <fullName evidence="13">Zn-dependent protease with chaperone function</fullName>
    </submittedName>
</protein>
<gene>
    <name evidence="13" type="ORF">SAMN05216370_3625</name>
</gene>
<evidence type="ECO:0000256" key="1">
    <source>
        <dbReference type="ARBA" id="ARBA00001947"/>
    </source>
</evidence>
<dbReference type="GO" id="GO:0006508">
    <property type="term" value="P:proteolysis"/>
    <property type="evidence" value="ECO:0007669"/>
    <property type="project" value="UniProtKB-KW"/>
</dbReference>
<feature type="transmembrane region" description="Helical" evidence="11">
    <location>
        <begin position="193"/>
        <end position="211"/>
    </location>
</feature>
<evidence type="ECO:0000256" key="3">
    <source>
        <dbReference type="ARBA" id="ARBA00022670"/>
    </source>
</evidence>
<keyword evidence="10 11" id="KW-0472">Membrane</keyword>
<comment type="cofactor">
    <cofactor evidence="1">
        <name>Zn(2+)</name>
        <dbReference type="ChEBI" id="CHEBI:29105"/>
    </cofactor>
</comment>
<evidence type="ECO:0000259" key="12">
    <source>
        <dbReference type="Pfam" id="PF01435"/>
    </source>
</evidence>
<name>A0AB37ZBZ7_9PSED</name>
<keyword evidence="8 11" id="KW-1133">Transmembrane helix</keyword>
<dbReference type="Proteomes" id="UP000242418">
    <property type="component" value="Unassembled WGS sequence"/>
</dbReference>
<feature type="transmembrane region" description="Helical" evidence="11">
    <location>
        <begin position="227"/>
        <end position="251"/>
    </location>
</feature>
<dbReference type="PANTHER" id="PTHR43221">
    <property type="entry name" value="PROTEASE HTPX"/>
    <property type="match status" value="1"/>
</dbReference>
<dbReference type="EMBL" id="FMTL01000003">
    <property type="protein sequence ID" value="SCW79477.1"/>
    <property type="molecule type" value="Genomic_DNA"/>
</dbReference>
<sequence>MNFFEQQDRARRNSGRLLVLMILAVLSLIGLTSLALGVVWQVFGPDPQSLGMLDGPRTLLPSGPQVAMVALAVIGVVLLGSLYKSLQLSRGGQAVAERLGGRLINLAPQSLEEQRLLNVVEEMALASGTPVPPVYVLDDVGINAFAAGLTPQDAVIGITRGAISLLSREELQGVIAHEFSHIFHGDMRLNTRLVAVLHGILLLGLIGGFLLRSSSRGSSRSSRNNSAAAIIAVGATLWLLGYAGTFFGSLIKAAVSRQREFLADASAVQFTRNPQSIAGALQKIGGNQYGSQLRAGHAAEFSHMYFAAGISRALEGMLATHPPLEERIRRVTPEWDGRYPDVSILSLLPTNATANQPAVAQGWDQALTGFSAASATAAIASIGEPRAAHLQQAHKVLDELHPALRQAAHHGSGAQALLYGLLLAPTAPLRDQQLQMLKPLLSAELMEHVQALEQPLRQLPGNQRLTLLDLAMPALKQLGAEQAAGLCAVMARLIRADGQVELLEWTLLRIVERNLAPSRRLSGHFHLLEVLDDAQVLLSFLAHAGTVPTDQAQAALAKAASELPYTVLNLLPATQCDLKALEAALKRLNQLQPLQKPRLLKAMARCIEHDGRIEVAEAELLRAVADLLDCPMPPLLHTTTGPLAG</sequence>
<feature type="transmembrane region" description="Helical" evidence="11">
    <location>
        <begin position="63"/>
        <end position="83"/>
    </location>
</feature>
<feature type="domain" description="Peptidase M48" evidence="12">
    <location>
        <begin position="111"/>
        <end position="331"/>
    </location>
</feature>
<keyword evidence="3 13" id="KW-0645">Protease</keyword>
<dbReference type="AlphaFoldDB" id="A0AB37ZBZ7"/>
<keyword evidence="7" id="KW-0862">Zinc</keyword>
<keyword evidence="2" id="KW-1003">Cell membrane</keyword>
<dbReference type="InterPro" id="IPR001915">
    <property type="entry name" value="Peptidase_M48"/>
</dbReference>
<keyword evidence="9" id="KW-0482">Metalloprotease</keyword>
<dbReference type="Gene3D" id="3.30.2010.10">
    <property type="entry name" value="Metalloproteases ('zincins'), catalytic domain"/>
    <property type="match status" value="1"/>
</dbReference>
<dbReference type="RefSeq" id="WP_090255098.1">
    <property type="nucleotide sequence ID" value="NZ_FMTL01000003.1"/>
</dbReference>
<evidence type="ECO:0000256" key="8">
    <source>
        <dbReference type="ARBA" id="ARBA00022989"/>
    </source>
</evidence>
<organism evidence="13 14">
    <name type="scientific">Pseudomonas peli</name>
    <dbReference type="NCBI Taxonomy" id="592361"/>
    <lineage>
        <taxon>Bacteria</taxon>
        <taxon>Pseudomonadati</taxon>
        <taxon>Pseudomonadota</taxon>
        <taxon>Gammaproteobacteria</taxon>
        <taxon>Pseudomonadales</taxon>
        <taxon>Pseudomonadaceae</taxon>
        <taxon>Pseudomonas</taxon>
    </lineage>
</organism>
<keyword evidence="14" id="KW-1185">Reference proteome</keyword>
<dbReference type="GO" id="GO:0004222">
    <property type="term" value="F:metalloendopeptidase activity"/>
    <property type="evidence" value="ECO:0007669"/>
    <property type="project" value="InterPro"/>
</dbReference>
<keyword evidence="6" id="KW-0378">Hydrolase</keyword>
<evidence type="ECO:0000256" key="11">
    <source>
        <dbReference type="SAM" id="Phobius"/>
    </source>
</evidence>
<comment type="caution">
    <text evidence="13">The sequence shown here is derived from an EMBL/GenBank/DDBJ whole genome shotgun (WGS) entry which is preliminary data.</text>
</comment>
<evidence type="ECO:0000256" key="2">
    <source>
        <dbReference type="ARBA" id="ARBA00022475"/>
    </source>
</evidence>
<keyword evidence="4 11" id="KW-0812">Transmembrane</keyword>
<dbReference type="PANTHER" id="PTHR43221:SF2">
    <property type="entry name" value="PROTEASE HTPX HOMOLOG"/>
    <property type="match status" value="1"/>
</dbReference>
<evidence type="ECO:0000256" key="5">
    <source>
        <dbReference type="ARBA" id="ARBA00022723"/>
    </source>
</evidence>
<dbReference type="InterPro" id="IPR050083">
    <property type="entry name" value="HtpX_protease"/>
</dbReference>
<proteinExistence type="predicted"/>
<evidence type="ECO:0000313" key="14">
    <source>
        <dbReference type="Proteomes" id="UP000242418"/>
    </source>
</evidence>
<dbReference type="Pfam" id="PF01435">
    <property type="entry name" value="Peptidase_M48"/>
    <property type="match status" value="1"/>
</dbReference>
<evidence type="ECO:0000256" key="10">
    <source>
        <dbReference type="ARBA" id="ARBA00023136"/>
    </source>
</evidence>